<dbReference type="GO" id="GO:0005886">
    <property type="term" value="C:plasma membrane"/>
    <property type="evidence" value="ECO:0007669"/>
    <property type="project" value="UniProtKB-SubCell"/>
</dbReference>
<evidence type="ECO:0000256" key="5">
    <source>
        <dbReference type="ARBA" id="ARBA00022989"/>
    </source>
</evidence>
<name>A0A084WEN4_ANOSI</name>
<evidence type="ECO:0000256" key="4">
    <source>
        <dbReference type="ARBA" id="ARBA00022692"/>
    </source>
</evidence>
<feature type="domain" description="G-protein coupled receptors family 3 profile" evidence="12">
    <location>
        <begin position="1"/>
        <end position="73"/>
    </location>
</feature>
<keyword evidence="4 11" id="KW-0812">Transmembrane</keyword>
<dbReference type="OrthoDB" id="7789933at2759"/>
<dbReference type="GO" id="GO:0004930">
    <property type="term" value="F:G protein-coupled receptor activity"/>
    <property type="evidence" value="ECO:0007669"/>
    <property type="project" value="UniProtKB-KW"/>
</dbReference>
<dbReference type="Pfam" id="PF00003">
    <property type="entry name" value="7tm_3"/>
    <property type="match status" value="1"/>
</dbReference>
<reference evidence="14" key="2">
    <citation type="submission" date="2020-05" db="UniProtKB">
        <authorList>
            <consortium name="EnsemblMetazoa"/>
        </authorList>
    </citation>
    <scope>IDENTIFICATION</scope>
</reference>
<feature type="transmembrane region" description="Helical" evidence="11">
    <location>
        <begin position="44"/>
        <end position="65"/>
    </location>
</feature>
<evidence type="ECO:0000256" key="2">
    <source>
        <dbReference type="ARBA" id="ARBA00007242"/>
    </source>
</evidence>
<evidence type="ECO:0000256" key="7">
    <source>
        <dbReference type="ARBA" id="ARBA00023136"/>
    </source>
</evidence>
<dbReference type="EnsemblMetazoa" id="ASIC016675-RA">
    <property type="protein sequence ID" value="ASIC016675-PA"/>
    <property type="gene ID" value="ASIC016675"/>
</dbReference>
<dbReference type="AlphaFoldDB" id="A0A084WEN4"/>
<dbReference type="PANTHER" id="PTHR32546">
    <property type="entry name" value="G-PROTEIN COUPLED RECEPTOR 158-RELATED"/>
    <property type="match status" value="1"/>
</dbReference>
<accession>A0A084WEN4</accession>
<keyword evidence="10" id="KW-0807">Transducer</keyword>
<dbReference type="VEuPathDB" id="VectorBase:ASIC016675"/>
<dbReference type="InterPro" id="IPR043458">
    <property type="entry name" value="GPR158/179"/>
</dbReference>
<keyword evidence="3" id="KW-1003">Cell membrane</keyword>
<sequence>MVRKAPSEFNESRFISMAIYNEFLLTCFLNVSMLFLQSPANPDLLYIIFFCHTQLTVTLLLGLIFGSKVYLVFRGGGKHQDHLVLNLLAARMDEHLPTPAASRRLPPSSEATWVSTEQLHMHRNSVGRADSFVKSKNGKLVHVYKSSADVSVLDAHSRPRHSVPEMFEQVIKNQQLELG</sequence>
<evidence type="ECO:0000256" key="1">
    <source>
        <dbReference type="ARBA" id="ARBA00004651"/>
    </source>
</evidence>
<dbReference type="EMBL" id="ATLV01023240">
    <property type="status" value="NOT_ANNOTATED_CDS"/>
    <property type="molecule type" value="Genomic_DNA"/>
</dbReference>
<dbReference type="PANTHER" id="PTHR32546:SF29">
    <property type="entry name" value="G-PROTEIN COUPLED RECEPTORS FAMILY 3 PROFILE DOMAIN-CONTAINING PROTEIN"/>
    <property type="match status" value="1"/>
</dbReference>
<comment type="subcellular location">
    <subcellularLocation>
        <location evidence="1">Cell membrane</location>
        <topology evidence="1">Multi-pass membrane protein</topology>
    </subcellularLocation>
</comment>
<evidence type="ECO:0000256" key="10">
    <source>
        <dbReference type="ARBA" id="ARBA00023224"/>
    </source>
</evidence>
<keyword evidence="8" id="KW-0675">Receptor</keyword>
<reference evidence="13 15" key="1">
    <citation type="journal article" date="2014" name="BMC Genomics">
        <title>Genome sequence of Anopheles sinensis provides insight into genetics basis of mosquito competence for malaria parasites.</title>
        <authorList>
            <person name="Zhou D."/>
            <person name="Zhang D."/>
            <person name="Ding G."/>
            <person name="Shi L."/>
            <person name="Hou Q."/>
            <person name="Ye Y."/>
            <person name="Xu Y."/>
            <person name="Zhou H."/>
            <person name="Xiong C."/>
            <person name="Li S."/>
            <person name="Yu J."/>
            <person name="Hong S."/>
            <person name="Yu X."/>
            <person name="Zou P."/>
            <person name="Chen C."/>
            <person name="Chang X."/>
            <person name="Wang W."/>
            <person name="Lv Y."/>
            <person name="Sun Y."/>
            <person name="Ma L."/>
            <person name="Shen B."/>
            <person name="Zhu C."/>
        </authorList>
    </citation>
    <scope>NUCLEOTIDE SEQUENCE [LARGE SCALE GENOMIC DNA]</scope>
</reference>
<evidence type="ECO:0000313" key="13">
    <source>
        <dbReference type="EMBL" id="KFB48678.1"/>
    </source>
</evidence>
<feature type="transmembrane region" description="Helical" evidence="11">
    <location>
        <begin position="20"/>
        <end position="38"/>
    </location>
</feature>
<comment type="similarity">
    <text evidence="2">Belongs to the G-protein coupled receptor 3 family.</text>
</comment>
<keyword evidence="6" id="KW-0297">G-protein coupled receptor</keyword>
<organism evidence="13">
    <name type="scientific">Anopheles sinensis</name>
    <name type="common">Mosquito</name>
    <dbReference type="NCBI Taxonomy" id="74873"/>
    <lineage>
        <taxon>Eukaryota</taxon>
        <taxon>Metazoa</taxon>
        <taxon>Ecdysozoa</taxon>
        <taxon>Arthropoda</taxon>
        <taxon>Hexapoda</taxon>
        <taxon>Insecta</taxon>
        <taxon>Pterygota</taxon>
        <taxon>Neoptera</taxon>
        <taxon>Endopterygota</taxon>
        <taxon>Diptera</taxon>
        <taxon>Nematocera</taxon>
        <taxon>Culicoidea</taxon>
        <taxon>Culicidae</taxon>
        <taxon>Anophelinae</taxon>
        <taxon>Anopheles</taxon>
    </lineage>
</organism>
<keyword evidence="9" id="KW-0325">Glycoprotein</keyword>
<dbReference type="EMBL" id="KE525341">
    <property type="protein sequence ID" value="KFB48678.1"/>
    <property type="molecule type" value="Genomic_DNA"/>
</dbReference>
<gene>
    <name evidence="13" type="ORF">ZHAS_00016675</name>
</gene>
<evidence type="ECO:0000256" key="6">
    <source>
        <dbReference type="ARBA" id="ARBA00023040"/>
    </source>
</evidence>
<evidence type="ECO:0000256" key="11">
    <source>
        <dbReference type="SAM" id="Phobius"/>
    </source>
</evidence>
<evidence type="ECO:0000256" key="9">
    <source>
        <dbReference type="ARBA" id="ARBA00023180"/>
    </source>
</evidence>
<dbReference type="PROSITE" id="PS50259">
    <property type="entry name" value="G_PROTEIN_RECEP_F3_4"/>
    <property type="match status" value="1"/>
</dbReference>
<evidence type="ECO:0000256" key="8">
    <source>
        <dbReference type="ARBA" id="ARBA00023170"/>
    </source>
</evidence>
<dbReference type="Proteomes" id="UP000030765">
    <property type="component" value="Unassembled WGS sequence"/>
</dbReference>
<dbReference type="STRING" id="74873.A0A084WEN4"/>
<proteinExistence type="inferred from homology"/>
<protein>
    <submittedName>
        <fullName evidence="14">G_PROTEIN_RECEP_F3_4 domain-containing protein</fullName>
    </submittedName>
</protein>
<evidence type="ECO:0000313" key="15">
    <source>
        <dbReference type="Proteomes" id="UP000030765"/>
    </source>
</evidence>
<keyword evidence="15" id="KW-1185">Reference proteome</keyword>
<evidence type="ECO:0000256" key="3">
    <source>
        <dbReference type="ARBA" id="ARBA00022475"/>
    </source>
</evidence>
<dbReference type="InterPro" id="IPR017978">
    <property type="entry name" value="GPCR_3_C"/>
</dbReference>
<evidence type="ECO:0000313" key="14">
    <source>
        <dbReference type="EnsemblMetazoa" id="ASIC016675-PA"/>
    </source>
</evidence>
<keyword evidence="7 11" id="KW-0472">Membrane</keyword>
<keyword evidence="5 11" id="KW-1133">Transmembrane helix</keyword>
<evidence type="ECO:0000259" key="12">
    <source>
        <dbReference type="PROSITE" id="PS50259"/>
    </source>
</evidence>